<gene>
    <name evidence="3" type="ORF">EV384_4038</name>
</gene>
<evidence type="ECO:0000256" key="1">
    <source>
        <dbReference type="SAM" id="MobiDB-lite"/>
    </source>
</evidence>
<comment type="caution">
    <text evidence="3">The sequence shown here is derived from an EMBL/GenBank/DDBJ whole genome shotgun (WGS) entry which is preliminary data.</text>
</comment>
<evidence type="ECO:0000313" key="3">
    <source>
        <dbReference type="EMBL" id="RZU75494.1"/>
    </source>
</evidence>
<protein>
    <submittedName>
        <fullName evidence="3">Uncharacterized protein</fullName>
    </submittedName>
</protein>
<organism evidence="3 4">
    <name type="scientific">Micromonospora kangleipakensis</name>
    <dbReference type="NCBI Taxonomy" id="1077942"/>
    <lineage>
        <taxon>Bacteria</taxon>
        <taxon>Bacillati</taxon>
        <taxon>Actinomycetota</taxon>
        <taxon>Actinomycetes</taxon>
        <taxon>Micromonosporales</taxon>
        <taxon>Micromonosporaceae</taxon>
        <taxon>Micromonospora</taxon>
    </lineage>
</organism>
<dbReference type="EMBL" id="SHLD01000001">
    <property type="protein sequence ID" value="RZU75494.1"/>
    <property type="molecule type" value="Genomic_DNA"/>
</dbReference>
<dbReference type="AlphaFoldDB" id="A0A4Q8BCB5"/>
<dbReference type="Proteomes" id="UP000294114">
    <property type="component" value="Unassembled WGS sequence"/>
</dbReference>
<feature type="compositionally biased region" description="Low complexity" evidence="1">
    <location>
        <begin position="8"/>
        <end position="20"/>
    </location>
</feature>
<name>A0A4Q8BCB5_9ACTN</name>
<sequence>MTDPISPAPSDQPADSPQSAVPSYPAPQFPPTPGAAVPSTDAPYPSGATPGGITLPTRRSKTRAYAVGGVALVIALCCGGIGIAALTGGDAEAPAQASASASATPSSAAPTTAAPTTAAPTTAAAPTVAAYDTPTKKDFKLAVKILRKKCFGSAGCNLTYRIDVTYTGSGLDPSKTYEVTYEVRGGEDPMVNTFEVTGDTASVQQEEDGGTKRSGDKLTAVVTDVAEL</sequence>
<evidence type="ECO:0000313" key="4">
    <source>
        <dbReference type="Proteomes" id="UP000294114"/>
    </source>
</evidence>
<feature type="transmembrane region" description="Helical" evidence="2">
    <location>
        <begin position="64"/>
        <end position="86"/>
    </location>
</feature>
<feature type="compositionally biased region" description="Pro residues" evidence="1">
    <location>
        <begin position="24"/>
        <end position="33"/>
    </location>
</feature>
<accession>A0A4Q8BCB5</accession>
<reference evidence="3 4" key="1">
    <citation type="submission" date="2019-02" db="EMBL/GenBank/DDBJ databases">
        <title>Sequencing the genomes of 1000 actinobacteria strains.</title>
        <authorList>
            <person name="Klenk H.-P."/>
        </authorList>
    </citation>
    <scope>NUCLEOTIDE SEQUENCE [LARGE SCALE GENOMIC DNA]</scope>
    <source>
        <strain evidence="3 4">DSM 45612</strain>
    </source>
</reference>
<keyword evidence="2" id="KW-0472">Membrane</keyword>
<dbReference type="RefSeq" id="WP_242624169.1">
    <property type="nucleotide sequence ID" value="NZ_SHLD01000001.1"/>
</dbReference>
<feature type="region of interest" description="Disordered" evidence="1">
    <location>
        <begin position="1"/>
        <end position="56"/>
    </location>
</feature>
<evidence type="ECO:0000256" key="2">
    <source>
        <dbReference type="SAM" id="Phobius"/>
    </source>
</evidence>
<keyword evidence="4" id="KW-1185">Reference proteome</keyword>
<feature type="region of interest" description="Disordered" evidence="1">
    <location>
        <begin position="102"/>
        <end position="125"/>
    </location>
</feature>
<proteinExistence type="predicted"/>
<keyword evidence="2" id="KW-0812">Transmembrane</keyword>
<keyword evidence="2" id="KW-1133">Transmembrane helix</keyword>